<dbReference type="PATRIC" id="fig|1526658.3.peg.278"/>
<dbReference type="OrthoDB" id="512336at2"/>
<evidence type="ECO:0000313" key="1">
    <source>
        <dbReference type="EMBL" id="KPH79672.1"/>
    </source>
</evidence>
<gene>
    <name evidence="1" type="ORF">AE618_17635</name>
</gene>
<keyword evidence="2" id="KW-1185">Reference proteome</keyword>
<proteinExistence type="predicted"/>
<dbReference type="EMBL" id="LGSZ01000048">
    <property type="protein sequence ID" value="KPH79672.1"/>
    <property type="molecule type" value="Genomic_DNA"/>
</dbReference>
<dbReference type="AlphaFoldDB" id="A0A0N0MBB9"/>
<dbReference type="Pfam" id="PF07617">
    <property type="entry name" value="DUF1579"/>
    <property type="match status" value="1"/>
</dbReference>
<evidence type="ECO:0000313" key="2">
    <source>
        <dbReference type="Proteomes" id="UP000037822"/>
    </source>
</evidence>
<dbReference type="InterPro" id="IPR011473">
    <property type="entry name" value="DUF1579"/>
</dbReference>
<protein>
    <recommendedName>
        <fullName evidence="3">DUF1579 domain-containing protein</fullName>
    </recommendedName>
</protein>
<accession>A0A0N0MBB9</accession>
<dbReference type="Proteomes" id="UP000037822">
    <property type="component" value="Unassembled WGS sequence"/>
</dbReference>
<organism evidence="1 2">
    <name type="scientific">Bosea vaviloviae</name>
    <dbReference type="NCBI Taxonomy" id="1526658"/>
    <lineage>
        <taxon>Bacteria</taxon>
        <taxon>Pseudomonadati</taxon>
        <taxon>Pseudomonadota</taxon>
        <taxon>Alphaproteobacteria</taxon>
        <taxon>Hyphomicrobiales</taxon>
        <taxon>Boseaceae</taxon>
        <taxon>Bosea</taxon>
    </lineage>
</organism>
<reference evidence="1 2" key="1">
    <citation type="submission" date="2015-07" db="EMBL/GenBank/DDBJ databases">
        <title>Whole genome sequencing of Bosea vaviloviae isolated from cave pool.</title>
        <authorList>
            <person name="Tan N.E.H."/>
            <person name="Lee Y.P."/>
            <person name="Gan H.M."/>
            <person name="Barton H."/>
            <person name="Savka M.A."/>
        </authorList>
    </citation>
    <scope>NUCLEOTIDE SEQUENCE [LARGE SCALE GENOMIC DNA]</scope>
    <source>
        <strain evidence="1 2">SD260</strain>
    </source>
</reference>
<comment type="caution">
    <text evidence="1">The sequence shown here is derived from an EMBL/GenBank/DDBJ whole genome shotgun (WGS) entry which is preliminary data.</text>
</comment>
<evidence type="ECO:0008006" key="3">
    <source>
        <dbReference type="Google" id="ProtNLM"/>
    </source>
</evidence>
<dbReference type="RefSeq" id="WP_054210344.1">
    <property type="nucleotide sequence ID" value="NZ_LGSZ01000048.1"/>
</dbReference>
<name>A0A0N0MBB9_9HYPH</name>
<sequence length="160" mass="17505">MFAKPQTEHDWLQQLVGEWTSEMDCATGPGQPRSKSTGRETVRSLGGLWTLCEGEGEMPDGSTGKTLLTLGFDPVKGRFVGSWIGSMMTHLWLYEGALDESGKVLTLESSGPNLMGDGAIIPYRDVITMVGPDHRILASYTPDGDGGWTEFMTAEYRRKA</sequence>